<organism evidence="1 2">
    <name type="scientific">Porphyra umbilicalis</name>
    <name type="common">Purple laver</name>
    <name type="synonym">Red alga</name>
    <dbReference type="NCBI Taxonomy" id="2786"/>
    <lineage>
        <taxon>Eukaryota</taxon>
        <taxon>Rhodophyta</taxon>
        <taxon>Bangiophyceae</taxon>
        <taxon>Bangiales</taxon>
        <taxon>Bangiaceae</taxon>
        <taxon>Porphyra</taxon>
    </lineage>
</organism>
<proteinExistence type="predicted"/>
<dbReference type="SUPFAM" id="SSF53335">
    <property type="entry name" value="S-adenosyl-L-methionine-dependent methyltransferases"/>
    <property type="match status" value="1"/>
</dbReference>
<gene>
    <name evidence="1" type="ORF">BU14_0014s0060</name>
</gene>
<keyword evidence="2" id="KW-1185">Reference proteome</keyword>
<dbReference type="Gene3D" id="3.40.50.150">
    <property type="entry name" value="Vaccinia Virus protein VP39"/>
    <property type="match status" value="1"/>
</dbReference>
<evidence type="ECO:0000313" key="2">
    <source>
        <dbReference type="Proteomes" id="UP000218209"/>
    </source>
</evidence>
<dbReference type="InterPro" id="IPR029063">
    <property type="entry name" value="SAM-dependent_MTases_sf"/>
</dbReference>
<dbReference type="EMBL" id="KV918761">
    <property type="protein sequence ID" value="OSX81510.1"/>
    <property type="molecule type" value="Genomic_DNA"/>
</dbReference>
<evidence type="ECO:0000313" key="1">
    <source>
        <dbReference type="EMBL" id="OSX81510.1"/>
    </source>
</evidence>
<sequence>MLAVAAAKLGPYPTTATTAVMDGQALTVGTGTYDVGVSVFGVMTFPDWRAGLAELVRAVRPRGRVGLTTWACPDGAGYFPTLLNAYAAAFPAKARPSVGGGVAALSKAAAVAAALTTAGCTDVAVEAVTVPWVGPPLADAVAELIPGVQRAPFYAALGAGEREHLHATFVATLEPYVGGGTPSSASPVRGWWRPRPRRGRDGAAAAVLEIPAGQQGARVVAREESSGLVASVAKAHQLPLWLERTDTGVAFAVVAPRSWTCAVVAASAVWLCVAKRAPSLHALFHTTA</sequence>
<protein>
    <recommendedName>
        <fullName evidence="3">Methyltransferase type 11 domain-containing protein</fullName>
    </recommendedName>
</protein>
<accession>A0A1X6PL28</accession>
<evidence type="ECO:0008006" key="3">
    <source>
        <dbReference type="Google" id="ProtNLM"/>
    </source>
</evidence>
<name>A0A1X6PL28_PORUM</name>
<reference evidence="1 2" key="1">
    <citation type="submission" date="2017-03" db="EMBL/GenBank/DDBJ databases">
        <title>WGS assembly of Porphyra umbilicalis.</title>
        <authorList>
            <person name="Brawley S.H."/>
            <person name="Blouin N.A."/>
            <person name="Ficko-Blean E."/>
            <person name="Wheeler G.L."/>
            <person name="Lohr M."/>
            <person name="Goodson H.V."/>
            <person name="Jenkins J.W."/>
            <person name="Blaby-Haas C.E."/>
            <person name="Helliwell K.E."/>
            <person name="Chan C."/>
            <person name="Marriage T."/>
            <person name="Bhattacharya D."/>
            <person name="Klein A.S."/>
            <person name="Badis Y."/>
            <person name="Brodie J."/>
            <person name="Cao Y."/>
            <person name="Collen J."/>
            <person name="Dittami S.M."/>
            <person name="Gachon C.M."/>
            <person name="Green B.R."/>
            <person name="Karpowicz S."/>
            <person name="Kim J.W."/>
            <person name="Kudahl U."/>
            <person name="Lin S."/>
            <person name="Michel G."/>
            <person name="Mittag M."/>
            <person name="Olson B.J."/>
            <person name="Pangilinan J."/>
            <person name="Peng Y."/>
            <person name="Qiu H."/>
            <person name="Shu S."/>
            <person name="Singer J.T."/>
            <person name="Smith A.G."/>
            <person name="Sprecher B.N."/>
            <person name="Wagner V."/>
            <person name="Wang W."/>
            <person name="Wang Z.-Y."/>
            <person name="Yan J."/>
            <person name="Yarish C."/>
            <person name="Zoeuner-Riek S."/>
            <person name="Zhuang Y."/>
            <person name="Zou Y."/>
            <person name="Lindquist E.A."/>
            <person name="Grimwood J."/>
            <person name="Barry K."/>
            <person name="Rokhsar D.S."/>
            <person name="Schmutz J."/>
            <person name="Stiller J.W."/>
            <person name="Grossman A.R."/>
            <person name="Prochnik S.E."/>
        </authorList>
    </citation>
    <scope>NUCLEOTIDE SEQUENCE [LARGE SCALE GENOMIC DNA]</scope>
    <source>
        <strain evidence="1">4086291</strain>
    </source>
</reference>
<dbReference type="Proteomes" id="UP000218209">
    <property type="component" value="Unassembled WGS sequence"/>
</dbReference>
<dbReference type="AlphaFoldDB" id="A0A1X6PL28"/>